<organism evidence="1">
    <name type="scientific">Yersinia pseudotuberculosis serotype O:3 (strain YPIII)</name>
    <dbReference type="NCBI Taxonomy" id="502800"/>
    <lineage>
        <taxon>Bacteria</taxon>
        <taxon>Pseudomonadati</taxon>
        <taxon>Pseudomonadota</taxon>
        <taxon>Gammaproteobacteria</taxon>
        <taxon>Enterobacterales</taxon>
        <taxon>Yersiniaceae</taxon>
        <taxon>Yersinia</taxon>
    </lineage>
</organism>
<protein>
    <submittedName>
        <fullName evidence="1">Uncharacterized protein</fullName>
    </submittedName>
</protein>
<proteinExistence type="predicted"/>
<gene>
    <name evidence="1" type="ordered locus">YPK_0032</name>
</gene>
<accession>A0A0H3AZ67</accession>
<dbReference type="AlphaFoldDB" id="A0A0H3AZ67"/>
<evidence type="ECO:0000313" key="1">
    <source>
        <dbReference type="EMBL" id="ACA66346.1"/>
    </source>
</evidence>
<reference evidence="1" key="1">
    <citation type="submission" date="2008-02" db="EMBL/GenBank/DDBJ databases">
        <title>Complete sequence of Yersinia pseudotuberculosis YPIII.</title>
        <authorList>
            <consortium name="US DOE Joint Genome Institute"/>
            <person name="Challacombe J.F."/>
            <person name="Bruce D."/>
            <person name="Detter J.C."/>
            <person name="Green L."/>
            <person name="Land M."/>
            <person name="Munk C."/>
            <person name="Lindler L.E."/>
            <person name="Nikolich M.P."/>
            <person name="Brettin T."/>
        </authorList>
    </citation>
    <scope>NUCLEOTIDE SEQUENCE</scope>
    <source>
        <strain evidence="1">YPIII</strain>
    </source>
</reference>
<name>A0A0H3AZ67_YERPY</name>
<sequence length="31" mass="3399">MFQVFARKGYKAAAISDLAKVPTSHTLSRFG</sequence>
<dbReference type="EMBL" id="CP000950">
    <property type="protein sequence ID" value="ACA66346.1"/>
    <property type="molecule type" value="Genomic_DNA"/>
</dbReference>
<dbReference type="PATRIC" id="fig|502800.11.peg.633"/>
<dbReference type="KEGG" id="ypy:YPK_0032"/>